<dbReference type="GO" id="GO:0005765">
    <property type="term" value="C:lysosomal membrane"/>
    <property type="evidence" value="ECO:0007669"/>
    <property type="project" value="TreeGrafter"/>
</dbReference>
<dbReference type="GO" id="GO:0031085">
    <property type="term" value="C:BLOC-3 complex"/>
    <property type="evidence" value="ECO:0007669"/>
    <property type="project" value="TreeGrafter"/>
</dbReference>
<evidence type="ECO:0000313" key="2">
    <source>
        <dbReference type="Ensembl" id="ENSSPUP00000009898.1"/>
    </source>
</evidence>
<dbReference type="GO" id="GO:0031410">
    <property type="term" value="C:cytoplasmic vesicle"/>
    <property type="evidence" value="ECO:0007669"/>
    <property type="project" value="TreeGrafter"/>
</dbReference>
<reference evidence="2" key="1">
    <citation type="submission" date="2025-08" db="UniProtKB">
        <authorList>
            <consortium name="Ensembl"/>
        </authorList>
    </citation>
    <scope>IDENTIFICATION</scope>
</reference>
<evidence type="ECO:0000259" key="1">
    <source>
        <dbReference type="Pfam" id="PF19033"/>
    </source>
</evidence>
<dbReference type="GO" id="GO:1903232">
    <property type="term" value="P:melanosome assembly"/>
    <property type="evidence" value="ECO:0007669"/>
    <property type="project" value="TreeGrafter"/>
</dbReference>
<dbReference type="Ensembl" id="ENSSPUT00000010547.1">
    <property type="protein sequence ID" value="ENSSPUP00000009898.1"/>
    <property type="gene ID" value="ENSSPUG00000007664.1"/>
</dbReference>
<dbReference type="AlphaFoldDB" id="A0A8D0GKN9"/>
<organism evidence="2 3">
    <name type="scientific">Sphenodon punctatus</name>
    <name type="common">Tuatara</name>
    <name type="synonym">Hatteria punctata</name>
    <dbReference type="NCBI Taxonomy" id="8508"/>
    <lineage>
        <taxon>Eukaryota</taxon>
        <taxon>Metazoa</taxon>
        <taxon>Chordata</taxon>
        <taxon>Craniata</taxon>
        <taxon>Vertebrata</taxon>
        <taxon>Euteleostomi</taxon>
        <taxon>Lepidosauria</taxon>
        <taxon>Sphenodontia</taxon>
        <taxon>Sphenodontidae</taxon>
        <taxon>Sphenodon</taxon>
    </lineage>
</organism>
<reference evidence="2" key="2">
    <citation type="submission" date="2025-09" db="UniProtKB">
        <authorList>
            <consortium name="Ensembl"/>
        </authorList>
    </citation>
    <scope>IDENTIFICATION</scope>
</reference>
<protein>
    <recommendedName>
        <fullName evidence="1">CCZ1/INTU/HPS4 third Longin domain-containing protein</fullName>
    </recommendedName>
</protein>
<dbReference type="OMA" id="CCTFHGV"/>
<dbReference type="GO" id="GO:0016192">
    <property type="term" value="P:vesicle-mediated transport"/>
    <property type="evidence" value="ECO:0007669"/>
    <property type="project" value="InterPro"/>
</dbReference>
<sequence>MECGPPGSQAQMVRMVLYVHRIRGLVLSLLAEEQLMSSRSSVEDVVSKRVCSLSVLAAVSLCCTFHGVSPSSSTLNFSSLTDFASFSPANLPQVPCPQDRHFLRAASLIHSDFHQLPDASEITPAAVPPAGALHACRNAVQETYFQQVGSPLRNSGVPDSHDSAFSLPGKAKQKLLKHGVNLL</sequence>
<dbReference type="InterPro" id="IPR026091">
    <property type="entry name" value="HPS4"/>
</dbReference>
<dbReference type="GO" id="GO:0006605">
    <property type="term" value="P:protein targeting"/>
    <property type="evidence" value="ECO:0007669"/>
    <property type="project" value="TreeGrafter"/>
</dbReference>
<accession>A0A8D0GKN9</accession>
<dbReference type="Proteomes" id="UP000694392">
    <property type="component" value="Unplaced"/>
</dbReference>
<name>A0A8D0GKN9_SPHPU</name>
<dbReference type="GO" id="GO:0005085">
    <property type="term" value="F:guanyl-nucleotide exchange factor activity"/>
    <property type="evidence" value="ECO:0007669"/>
    <property type="project" value="TreeGrafter"/>
</dbReference>
<proteinExistence type="predicted"/>
<dbReference type="Pfam" id="PF19033">
    <property type="entry name" value="Intu_longin_3"/>
    <property type="match status" value="1"/>
</dbReference>
<dbReference type="GeneTree" id="ENSGT00390000007349"/>
<keyword evidence="3" id="KW-1185">Reference proteome</keyword>
<dbReference type="InterPro" id="IPR043989">
    <property type="entry name" value="CCZ1/INTU/HSP4_longin_3"/>
</dbReference>
<dbReference type="PANTHER" id="PTHR14407">
    <property type="entry name" value="HERMANSKY-PUDLAK SYNDROME 4 PROTEIN LIGHT-EAR PROTEIN-RELATED"/>
    <property type="match status" value="1"/>
</dbReference>
<dbReference type="GO" id="GO:0031267">
    <property type="term" value="F:small GTPase binding"/>
    <property type="evidence" value="ECO:0007669"/>
    <property type="project" value="TreeGrafter"/>
</dbReference>
<evidence type="ECO:0000313" key="3">
    <source>
        <dbReference type="Proteomes" id="UP000694392"/>
    </source>
</evidence>
<feature type="domain" description="CCZ1/INTU/HPS4 third Longin" evidence="1">
    <location>
        <begin position="76"/>
        <end position="174"/>
    </location>
</feature>
<dbReference type="PANTHER" id="PTHR14407:SF9">
    <property type="entry name" value="BLOC-3 COMPLEX MEMBER HPS4"/>
    <property type="match status" value="1"/>
</dbReference>